<accession>A0A381PNP7</accession>
<dbReference type="InterPro" id="IPR007831">
    <property type="entry name" value="T2SS_GspE_N"/>
</dbReference>
<dbReference type="SUPFAM" id="SSF160246">
    <property type="entry name" value="EspE N-terminal domain-like"/>
    <property type="match status" value="1"/>
</dbReference>
<dbReference type="AlphaFoldDB" id="A0A381PNP7"/>
<keyword evidence="2" id="KW-0067">ATP-binding</keyword>
<dbReference type="InterPro" id="IPR027417">
    <property type="entry name" value="P-loop_NTPase"/>
</dbReference>
<dbReference type="Gene3D" id="3.30.450.90">
    <property type="match status" value="1"/>
</dbReference>
<gene>
    <name evidence="4" type="ORF">METZ01_LOCUS20952</name>
</gene>
<proteinExistence type="predicted"/>
<dbReference type="InterPro" id="IPR037257">
    <property type="entry name" value="T2SS_E_N_sf"/>
</dbReference>
<dbReference type="InterPro" id="IPR001482">
    <property type="entry name" value="T2SS/T4SS_dom"/>
</dbReference>
<evidence type="ECO:0000313" key="4">
    <source>
        <dbReference type="EMBL" id="SUZ68098.1"/>
    </source>
</evidence>
<dbReference type="FunFam" id="3.40.50.300:FF:000398">
    <property type="entry name" value="Type IV pilus assembly ATPase PilB"/>
    <property type="match status" value="1"/>
</dbReference>
<protein>
    <recommendedName>
        <fullName evidence="3">Bacterial type II secretion system protein E domain-containing protein</fullName>
    </recommendedName>
</protein>
<evidence type="ECO:0000256" key="1">
    <source>
        <dbReference type="ARBA" id="ARBA00022741"/>
    </source>
</evidence>
<dbReference type="SUPFAM" id="SSF52540">
    <property type="entry name" value="P-loop containing nucleoside triphosphate hydrolases"/>
    <property type="match status" value="1"/>
</dbReference>
<dbReference type="PANTHER" id="PTHR30258:SF2">
    <property type="entry name" value="COMG OPERON PROTEIN 1"/>
    <property type="match status" value="1"/>
</dbReference>
<dbReference type="Pfam" id="PF00437">
    <property type="entry name" value="T2SSE"/>
    <property type="match status" value="1"/>
</dbReference>
<organism evidence="4">
    <name type="scientific">marine metagenome</name>
    <dbReference type="NCBI Taxonomy" id="408172"/>
    <lineage>
        <taxon>unclassified sequences</taxon>
        <taxon>metagenomes</taxon>
        <taxon>ecological metagenomes</taxon>
    </lineage>
</organism>
<dbReference type="EMBL" id="UINC01001029">
    <property type="protein sequence ID" value="SUZ68098.1"/>
    <property type="molecule type" value="Genomic_DNA"/>
</dbReference>
<dbReference type="GO" id="GO:0016887">
    <property type="term" value="F:ATP hydrolysis activity"/>
    <property type="evidence" value="ECO:0007669"/>
    <property type="project" value="TreeGrafter"/>
</dbReference>
<feature type="domain" description="Bacterial type II secretion system protein E" evidence="3">
    <location>
        <begin position="386"/>
        <end position="400"/>
    </location>
</feature>
<dbReference type="PROSITE" id="PS00662">
    <property type="entry name" value="T2SP_E"/>
    <property type="match status" value="1"/>
</dbReference>
<dbReference type="Gene3D" id="3.30.300.160">
    <property type="entry name" value="Type II secretion system, protein E, N-terminal domain"/>
    <property type="match status" value="1"/>
</dbReference>
<dbReference type="Gene3D" id="3.40.50.300">
    <property type="entry name" value="P-loop containing nucleotide triphosphate hydrolases"/>
    <property type="match status" value="1"/>
</dbReference>
<keyword evidence="1" id="KW-0547">Nucleotide-binding</keyword>
<dbReference type="Pfam" id="PF05157">
    <property type="entry name" value="MshEN"/>
    <property type="match status" value="1"/>
</dbReference>
<dbReference type="CDD" id="cd01129">
    <property type="entry name" value="PulE-GspE-like"/>
    <property type="match status" value="1"/>
</dbReference>
<sequence length="570" mass="64127">MNTYHPVVDILVEHFGTSPESLEPLHEQLLAYRESTDGLKEALLKHNVTSETAFQQAMASYFELEYRENFDDIPVVREYTELIPIRYAKKNIFFPLKKESNTLEVAITNPELSQPLDDLARHFKCHIEPILSHKKAVLDLINRAYDESSATTEEAVDQLDSDETYENILAVEEPEDLLDATDEEPIKRLVNSLLWQAAKDEASDVHIDPTTRETIVRYRIDGVLQQVTVFPHQVHVTVVNRIKVMSRLDIAQKGIPQDGRSMVLIAGRKIDIRVSTVPTIQGEKIVMRMLYQDEKLMQLSQLGLAKYISKPYSKLVQSSGGIILVTGPTGSGKTTTLYASLAEIDNEARNIITIEDPVEYKLSGYSQIEVKPKLGLTFANALRSVLRQDPDVIMVGEMRDTETAQIAIQSALTGHLVFSTVHTNNAPATITRLIDMGIEPFLVSSTIIGVLAQRLVRRICPDCRKSYKPHPEQLRELGIKEESFRKIGQSFYRGTGCTKCRNTGYRGRLGIHELLEMSEGLKNTILESSDSDSIKKQALKEKMITLRRDGVNKILHGLTTAEEILSITSE</sequence>
<reference evidence="4" key="1">
    <citation type="submission" date="2018-05" db="EMBL/GenBank/DDBJ databases">
        <authorList>
            <person name="Lanie J.A."/>
            <person name="Ng W.-L."/>
            <person name="Kazmierczak K.M."/>
            <person name="Andrzejewski T.M."/>
            <person name="Davidsen T.M."/>
            <person name="Wayne K.J."/>
            <person name="Tettelin H."/>
            <person name="Glass J.I."/>
            <person name="Rusch D."/>
            <person name="Podicherti R."/>
            <person name="Tsui H.-C.T."/>
            <person name="Winkler M.E."/>
        </authorList>
    </citation>
    <scope>NUCLEOTIDE SEQUENCE</scope>
</reference>
<dbReference type="GO" id="GO:0005886">
    <property type="term" value="C:plasma membrane"/>
    <property type="evidence" value="ECO:0007669"/>
    <property type="project" value="TreeGrafter"/>
</dbReference>
<evidence type="ECO:0000256" key="2">
    <source>
        <dbReference type="ARBA" id="ARBA00022840"/>
    </source>
</evidence>
<evidence type="ECO:0000259" key="3">
    <source>
        <dbReference type="PROSITE" id="PS00662"/>
    </source>
</evidence>
<dbReference type="GO" id="GO:0005524">
    <property type="term" value="F:ATP binding"/>
    <property type="evidence" value="ECO:0007669"/>
    <property type="project" value="UniProtKB-KW"/>
</dbReference>
<name>A0A381PNP7_9ZZZZ</name>
<dbReference type="PANTHER" id="PTHR30258">
    <property type="entry name" value="TYPE II SECRETION SYSTEM PROTEIN GSPE-RELATED"/>
    <property type="match status" value="1"/>
</dbReference>